<evidence type="ECO:0000256" key="1">
    <source>
        <dbReference type="ARBA" id="ARBA00004141"/>
    </source>
</evidence>
<evidence type="ECO:0000313" key="7">
    <source>
        <dbReference type="EMBL" id="CTP90582.1"/>
    </source>
</evidence>
<dbReference type="GO" id="GO:0005262">
    <property type="term" value="F:calcium channel activity"/>
    <property type="evidence" value="ECO:0007669"/>
    <property type="project" value="TreeGrafter"/>
</dbReference>
<name>A0A0K2ZZZ7_9XANT</name>
<dbReference type="GO" id="GO:0006874">
    <property type="term" value="P:intracellular calcium ion homeostasis"/>
    <property type="evidence" value="ECO:0007669"/>
    <property type="project" value="TreeGrafter"/>
</dbReference>
<dbReference type="PANTHER" id="PTHR10846:SF8">
    <property type="entry name" value="INNER MEMBRANE PROTEIN YRBG"/>
    <property type="match status" value="1"/>
</dbReference>
<dbReference type="GO" id="GO:0008273">
    <property type="term" value="F:calcium, potassium:sodium antiporter activity"/>
    <property type="evidence" value="ECO:0007669"/>
    <property type="project" value="TreeGrafter"/>
</dbReference>
<dbReference type="PANTHER" id="PTHR10846">
    <property type="entry name" value="SODIUM/POTASSIUM/CALCIUM EXCHANGER"/>
    <property type="match status" value="1"/>
</dbReference>
<dbReference type="Pfam" id="PF01699">
    <property type="entry name" value="Na_Ca_ex"/>
    <property type="match status" value="2"/>
</dbReference>
<dbReference type="Gene3D" id="1.20.1420.30">
    <property type="entry name" value="NCX, central ion-binding region"/>
    <property type="match status" value="1"/>
</dbReference>
<feature type="transmembrane region" description="Helical" evidence="5">
    <location>
        <begin position="168"/>
        <end position="186"/>
    </location>
</feature>
<keyword evidence="2 5" id="KW-0812">Transmembrane</keyword>
<gene>
    <name evidence="7" type="ORF">XTPLMG730_2863</name>
</gene>
<feature type="domain" description="Sodium/calcium exchanger membrane region" evidence="6">
    <location>
        <begin position="4"/>
        <end position="144"/>
    </location>
</feature>
<protein>
    <submittedName>
        <fullName evidence="7">Putative transmembrane sodium/calcium exchanger protein</fullName>
    </submittedName>
</protein>
<dbReference type="Proteomes" id="UP000045978">
    <property type="component" value="Unassembled WGS sequence"/>
</dbReference>
<dbReference type="EMBL" id="CXOJ01000072">
    <property type="protein sequence ID" value="CTP90582.1"/>
    <property type="molecule type" value="Genomic_DNA"/>
</dbReference>
<feature type="transmembrane region" description="Helical" evidence="5">
    <location>
        <begin position="103"/>
        <end position="124"/>
    </location>
</feature>
<keyword evidence="3 5" id="KW-1133">Transmembrane helix</keyword>
<dbReference type="InterPro" id="IPR044880">
    <property type="entry name" value="NCX_ion-bd_dom_sf"/>
</dbReference>
<evidence type="ECO:0000313" key="8">
    <source>
        <dbReference type="Proteomes" id="UP000045978"/>
    </source>
</evidence>
<dbReference type="AlphaFoldDB" id="A0A0K2ZZZ7"/>
<sequence length="316" mass="31911">MASAIGLVLVGLLLLALGGDSIVKAASGLAQRCGASPFVAGLLLVAFGTSLPELAVNARAYAVGAQDLALGNAVGSNIANLGLTLALAALAAPLLVRTRMLAPLLLVLAVATLALIGFGLDGAISRLEGVLLLLGFVGVVVFLLRRARSEDAARQLGLSGYAVTRTALGLNLLRLLIAVVLLYVGAKFVVDAAPRLGAAWGLSPLLAGLLPVAIGTALPEAAAAIAAARRGQGDMVVGHVLGSSLFNLLVVIGGMAALRPLPLPASFVRLELPAAVALSVVLYPMLRGDMRISRGEGAVLLVAFLAWIGLEVVLVG</sequence>
<feature type="transmembrane region" description="Helical" evidence="5">
    <location>
        <begin position="267"/>
        <end position="286"/>
    </location>
</feature>
<feature type="transmembrane region" description="Helical" evidence="5">
    <location>
        <begin position="206"/>
        <end position="228"/>
    </location>
</feature>
<organism evidence="7 8">
    <name type="scientific">Xanthomonas graminis pv. phlei</name>
    <dbReference type="NCBI Taxonomy" id="487906"/>
    <lineage>
        <taxon>Bacteria</taxon>
        <taxon>Pseudomonadati</taxon>
        <taxon>Pseudomonadota</taxon>
        <taxon>Gammaproteobacteria</taxon>
        <taxon>Lysobacterales</taxon>
        <taxon>Lysobacteraceae</taxon>
        <taxon>Xanthomonas</taxon>
        <taxon>Xanthomonas translucens group</taxon>
        <taxon>Xanthomonas graminis</taxon>
    </lineage>
</organism>
<feature type="domain" description="Sodium/calcium exchanger membrane region" evidence="6">
    <location>
        <begin position="172"/>
        <end position="308"/>
    </location>
</feature>
<evidence type="ECO:0000256" key="4">
    <source>
        <dbReference type="ARBA" id="ARBA00023136"/>
    </source>
</evidence>
<feature type="transmembrane region" description="Helical" evidence="5">
    <location>
        <begin position="78"/>
        <end position="96"/>
    </location>
</feature>
<evidence type="ECO:0000256" key="3">
    <source>
        <dbReference type="ARBA" id="ARBA00022989"/>
    </source>
</evidence>
<dbReference type="InterPro" id="IPR004481">
    <property type="entry name" value="K/Na/Ca-exchanger"/>
</dbReference>
<dbReference type="RefSeq" id="WP_053838833.1">
    <property type="nucleotide sequence ID" value="NZ_CP076251.1"/>
</dbReference>
<feature type="transmembrane region" description="Helical" evidence="5">
    <location>
        <begin position="240"/>
        <end position="261"/>
    </location>
</feature>
<evidence type="ECO:0000256" key="2">
    <source>
        <dbReference type="ARBA" id="ARBA00022692"/>
    </source>
</evidence>
<dbReference type="NCBIfam" id="TIGR00367">
    <property type="entry name" value="calcium/sodium antiporter"/>
    <property type="match status" value="1"/>
</dbReference>
<feature type="transmembrane region" description="Helical" evidence="5">
    <location>
        <begin position="298"/>
        <end position="315"/>
    </location>
</feature>
<reference evidence="7 8" key="1">
    <citation type="submission" date="2015-07" db="EMBL/GenBank/DDBJ databases">
        <authorList>
            <person name="Noorani M."/>
        </authorList>
    </citation>
    <scope>NUCLEOTIDE SEQUENCE [LARGE SCALE GENOMIC DNA]</scope>
    <source>
        <strain evidence="7">LMG730</strain>
    </source>
</reference>
<evidence type="ECO:0000256" key="5">
    <source>
        <dbReference type="SAM" id="Phobius"/>
    </source>
</evidence>
<proteinExistence type="predicted"/>
<comment type="subcellular location">
    <subcellularLocation>
        <location evidence="1">Membrane</location>
        <topology evidence="1">Multi-pass membrane protein</topology>
    </subcellularLocation>
</comment>
<dbReference type="InterPro" id="IPR004837">
    <property type="entry name" value="NaCa_Exmemb"/>
</dbReference>
<dbReference type="GO" id="GO:0005886">
    <property type="term" value="C:plasma membrane"/>
    <property type="evidence" value="ECO:0007669"/>
    <property type="project" value="TreeGrafter"/>
</dbReference>
<evidence type="ECO:0000259" key="6">
    <source>
        <dbReference type="Pfam" id="PF01699"/>
    </source>
</evidence>
<feature type="transmembrane region" description="Helical" evidence="5">
    <location>
        <begin position="130"/>
        <end position="147"/>
    </location>
</feature>
<accession>A0A0K2ZZZ7</accession>
<keyword evidence="4 5" id="KW-0472">Membrane</keyword>